<gene>
    <name evidence="6" type="ORF">QSP1433_LOCUS5083</name>
</gene>
<evidence type="ECO:0000256" key="2">
    <source>
        <dbReference type="ARBA" id="ARBA00022692"/>
    </source>
</evidence>
<organism evidence="6">
    <name type="scientific">Mucochytrium quahogii</name>
    <dbReference type="NCBI Taxonomy" id="96639"/>
    <lineage>
        <taxon>Eukaryota</taxon>
        <taxon>Sar</taxon>
        <taxon>Stramenopiles</taxon>
        <taxon>Bigyra</taxon>
        <taxon>Labyrinthulomycetes</taxon>
        <taxon>Thraustochytrida</taxon>
        <taxon>Thraustochytriidae</taxon>
        <taxon>Mucochytrium</taxon>
    </lineage>
</organism>
<proteinExistence type="predicted"/>
<feature type="transmembrane region" description="Helical" evidence="5">
    <location>
        <begin position="27"/>
        <end position="47"/>
    </location>
</feature>
<feature type="transmembrane region" description="Helical" evidence="5">
    <location>
        <begin position="361"/>
        <end position="384"/>
    </location>
</feature>
<evidence type="ECO:0000313" key="6">
    <source>
        <dbReference type="EMBL" id="CAD9675494.1"/>
    </source>
</evidence>
<dbReference type="PANTHER" id="PTHR23510">
    <property type="entry name" value="INNER MEMBRANE TRANSPORT PROTEIN YAJR"/>
    <property type="match status" value="1"/>
</dbReference>
<dbReference type="GO" id="GO:0016020">
    <property type="term" value="C:membrane"/>
    <property type="evidence" value="ECO:0007669"/>
    <property type="project" value="UniProtKB-SubCell"/>
</dbReference>
<dbReference type="InterPro" id="IPR051068">
    <property type="entry name" value="MFS_Domain-Containing_Protein"/>
</dbReference>
<feature type="transmembrane region" description="Helical" evidence="5">
    <location>
        <begin position="54"/>
        <end position="77"/>
    </location>
</feature>
<feature type="transmembrane region" description="Helical" evidence="5">
    <location>
        <begin position="164"/>
        <end position="188"/>
    </location>
</feature>
<feature type="transmembrane region" description="Helical" evidence="5">
    <location>
        <begin position="390"/>
        <end position="412"/>
    </location>
</feature>
<feature type="transmembrane region" description="Helical" evidence="5">
    <location>
        <begin position="83"/>
        <end position="106"/>
    </location>
</feature>
<dbReference type="InterPro" id="IPR036259">
    <property type="entry name" value="MFS_trans_sf"/>
</dbReference>
<dbReference type="AlphaFoldDB" id="A0A7S2RMR5"/>
<feature type="transmembrane region" description="Helical" evidence="5">
    <location>
        <begin position="265"/>
        <end position="287"/>
    </location>
</feature>
<evidence type="ECO:0008006" key="7">
    <source>
        <dbReference type="Google" id="ProtNLM"/>
    </source>
</evidence>
<accession>A0A7S2RMR5</accession>
<keyword evidence="2 5" id="KW-0812">Transmembrane</keyword>
<name>A0A7S2RMR5_9STRA</name>
<dbReference type="GO" id="GO:0022857">
    <property type="term" value="F:transmembrane transporter activity"/>
    <property type="evidence" value="ECO:0007669"/>
    <property type="project" value="InterPro"/>
</dbReference>
<feature type="transmembrane region" description="Helical" evidence="5">
    <location>
        <begin position="118"/>
        <end position="144"/>
    </location>
</feature>
<feature type="transmembrane region" description="Helical" evidence="5">
    <location>
        <begin position="324"/>
        <end position="349"/>
    </location>
</feature>
<evidence type="ECO:0000256" key="1">
    <source>
        <dbReference type="ARBA" id="ARBA00004141"/>
    </source>
</evidence>
<feature type="transmembrane region" description="Helical" evidence="5">
    <location>
        <begin position="299"/>
        <end position="318"/>
    </location>
</feature>
<evidence type="ECO:0000256" key="4">
    <source>
        <dbReference type="ARBA" id="ARBA00023136"/>
    </source>
</evidence>
<feature type="transmembrane region" description="Helical" evidence="5">
    <location>
        <begin position="209"/>
        <end position="228"/>
    </location>
</feature>
<protein>
    <recommendedName>
        <fullName evidence="7">Major facilitator superfamily (MFS) profile domain-containing protein</fullName>
    </recommendedName>
</protein>
<comment type="subcellular location">
    <subcellularLocation>
        <location evidence="1">Membrane</location>
        <topology evidence="1">Multi-pass membrane protein</topology>
    </subcellularLocation>
</comment>
<dbReference type="EMBL" id="HBHK01008210">
    <property type="protein sequence ID" value="CAD9675494.1"/>
    <property type="molecule type" value="Transcribed_RNA"/>
</dbReference>
<keyword evidence="3 5" id="KW-1133">Transmembrane helix</keyword>
<dbReference type="SUPFAM" id="SSF103473">
    <property type="entry name" value="MFS general substrate transporter"/>
    <property type="match status" value="1"/>
</dbReference>
<evidence type="ECO:0000256" key="3">
    <source>
        <dbReference type="ARBA" id="ARBA00022989"/>
    </source>
</evidence>
<dbReference type="PANTHER" id="PTHR23510:SF64">
    <property type="entry name" value="INNER MEMBRANE TRANSPORT PROTEIN YAJR"/>
    <property type="match status" value="1"/>
</dbReference>
<reference evidence="6" key="1">
    <citation type="submission" date="2021-01" db="EMBL/GenBank/DDBJ databases">
        <authorList>
            <person name="Corre E."/>
            <person name="Pelletier E."/>
            <person name="Niang G."/>
            <person name="Scheremetjew M."/>
            <person name="Finn R."/>
            <person name="Kale V."/>
            <person name="Holt S."/>
            <person name="Cochrane G."/>
            <person name="Meng A."/>
            <person name="Brown T."/>
            <person name="Cohen L."/>
        </authorList>
    </citation>
    <scope>NUCLEOTIDE SEQUENCE</scope>
    <source>
        <strain evidence="6">NY070348D</strain>
    </source>
</reference>
<keyword evidence="4 5" id="KW-0472">Membrane</keyword>
<evidence type="ECO:0000256" key="5">
    <source>
        <dbReference type="SAM" id="Phobius"/>
    </source>
</evidence>
<sequence>MVQTALITIVFTTVDTYDSEMGLGSKLWAGVLIGIVPLISGISVLGWQVLNDKVGYSVTLATMGLTGVLGCCLYSAAGAIHSPGVLVLGRVFMGFAGANNVLFHYLAVTVGRNMQTKYVSLLAASGVFGLGLGPLMSGVINSIVEAVGLGVDAPIIFNVLTVPTWIMSIVLALCAVCFLSLFQAPTLSDQARFKQSLIFEKDELTDGPLLTWLNACLAVTLFSVVVLASGNGSTETRTAFIAISNYTNAAQVGTGFAWSWSIVGAGIYVGAVALVFSLFCLIQPLIASCFPALKERHWLLIYCLSGTLSSAFMYSYPISKTGTIVMWTFGMILFNGSLLLCKCVVFSLGMKLCPSKWMGGYTSALGLMNCIGRAIGPVLATYIGNGYLDALMFGLVLSGSMLANTIAVVVVFPHMQLSRKKNE</sequence>
<dbReference type="InterPro" id="IPR011701">
    <property type="entry name" value="MFS"/>
</dbReference>
<dbReference type="Pfam" id="PF07690">
    <property type="entry name" value="MFS_1"/>
    <property type="match status" value="1"/>
</dbReference>
<dbReference type="Gene3D" id="1.20.1250.20">
    <property type="entry name" value="MFS general substrate transporter like domains"/>
    <property type="match status" value="1"/>
</dbReference>